<protein>
    <recommendedName>
        <fullName evidence="1">Saccharopine dehydrogenase NADP binding domain-containing protein</fullName>
    </recommendedName>
</protein>
<dbReference type="SUPFAM" id="SSF51735">
    <property type="entry name" value="NAD(P)-binding Rossmann-fold domains"/>
    <property type="match status" value="1"/>
</dbReference>
<dbReference type="PANTHER" id="PTHR43796:SF2">
    <property type="entry name" value="CARBOXYNORSPERMIDINE SYNTHASE"/>
    <property type="match status" value="1"/>
</dbReference>
<feature type="non-terminal residue" evidence="2">
    <location>
        <position position="1"/>
    </location>
</feature>
<evidence type="ECO:0000313" key="2">
    <source>
        <dbReference type="EMBL" id="GAI54596.1"/>
    </source>
</evidence>
<dbReference type="Pfam" id="PF03435">
    <property type="entry name" value="Sacchrp_dh_NADP"/>
    <property type="match status" value="1"/>
</dbReference>
<reference evidence="2" key="1">
    <citation type="journal article" date="2014" name="Front. Microbiol.">
        <title>High frequency of phylogenetically diverse reductive dehalogenase-homologous genes in deep subseafloor sedimentary metagenomes.</title>
        <authorList>
            <person name="Kawai M."/>
            <person name="Futagami T."/>
            <person name="Toyoda A."/>
            <person name="Takaki Y."/>
            <person name="Nishi S."/>
            <person name="Hori S."/>
            <person name="Arai W."/>
            <person name="Tsubouchi T."/>
            <person name="Morono Y."/>
            <person name="Uchiyama I."/>
            <person name="Ito T."/>
            <person name="Fujiyama A."/>
            <person name="Inagaki F."/>
            <person name="Takami H."/>
        </authorList>
    </citation>
    <scope>NUCLEOTIDE SEQUENCE</scope>
    <source>
        <strain evidence="2">Expedition CK06-06</strain>
    </source>
</reference>
<name>X1QIF9_9ZZZZ</name>
<dbReference type="PANTHER" id="PTHR43796">
    <property type="entry name" value="CARBOXYNORSPERMIDINE SYNTHASE"/>
    <property type="match status" value="1"/>
</dbReference>
<dbReference type="InterPro" id="IPR005097">
    <property type="entry name" value="Sacchrp_dh_NADP-bd"/>
</dbReference>
<proteinExistence type="predicted"/>
<feature type="non-terminal residue" evidence="2">
    <location>
        <position position="228"/>
    </location>
</feature>
<dbReference type="Gene3D" id="3.40.50.720">
    <property type="entry name" value="NAD(P)-binding Rossmann-like Domain"/>
    <property type="match status" value="1"/>
</dbReference>
<organism evidence="2">
    <name type="scientific">marine sediment metagenome</name>
    <dbReference type="NCBI Taxonomy" id="412755"/>
    <lineage>
        <taxon>unclassified sequences</taxon>
        <taxon>metagenomes</taxon>
        <taxon>ecological metagenomes</taxon>
    </lineage>
</organism>
<dbReference type="Gene3D" id="3.30.360.10">
    <property type="entry name" value="Dihydrodipicolinate Reductase, domain 2"/>
    <property type="match status" value="1"/>
</dbReference>
<evidence type="ECO:0000259" key="1">
    <source>
        <dbReference type="Pfam" id="PF03435"/>
    </source>
</evidence>
<sequence>ARDKDISGIVLADIDLDLANKVKNKIKSDKVTTVKLDAAKVEDIERAAKGVDVIINLTLTAFCSNIMRAALRSGAHYVDTSFGEPTLLDIRARDNILSQIIEKRPVELDREFKEAGLTGLVGCGGSPGVVNVLARYVCDKLDRVDEIHIKLGSRSLESSAEVVSAWEPTWSPFRALWGYAVEPTVFEGGEYRKYPIYAKYEDYTFPDPVGTIPLVLPSTPGADNAATV</sequence>
<feature type="domain" description="Saccharopine dehydrogenase NADP binding" evidence="1">
    <location>
        <begin position="2"/>
        <end position="118"/>
    </location>
</feature>
<dbReference type="AlphaFoldDB" id="X1QIF9"/>
<dbReference type="EMBL" id="BARV01036501">
    <property type="protein sequence ID" value="GAI54596.1"/>
    <property type="molecule type" value="Genomic_DNA"/>
</dbReference>
<accession>X1QIF9</accession>
<dbReference type="InterPro" id="IPR036291">
    <property type="entry name" value="NAD(P)-bd_dom_sf"/>
</dbReference>
<gene>
    <name evidence="2" type="ORF">S06H3_56708</name>
</gene>
<comment type="caution">
    <text evidence="2">The sequence shown here is derived from an EMBL/GenBank/DDBJ whole genome shotgun (WGS) entry which is preliminary data.</text>
</comment>